<dbReference type="FunFam" id="2.70.150.10:FF:000002">
    <property type="entry name" value="Copper-transporting ATPase 1, putative"/>
    <property type="match status" value="1"/>
</dbReference>
<comment type="similarity">
    <text evidence="2 19">Belongs to the cation transport ATPase (P-type) (TC 3.A.3) family. Type IB subfamily.</text>
</comment>
<gene>
    <name evidence="21" type="ORF">EQG49_02040</name>
</gene>
<dbReference type="InterPro" id="IPR001757">
    <property type="entry name" value="P_typ_ATPase"/>
</dbReference>
<evidence type="ECO:0000256" key="3">
    <source>
        <dbReference type="ARBA" id="ARBA00012517"/>
    </source>
</evidence>
<dbReference type="InterPro" id="IPR018303">
    <property type="entry name" value="ATPase_P-typ_P_site"/>
</dbReference>
<reference evidence="22" key="1">
    <citation type="submission" date="2019-03" db="EMBL/GenBank/DDBJ databases">
        <title>Weissella sp. 26KH-42 Genome sequencing.</title>
        <authorList>
            <person name="Heo J."/>
            <person name="Kim S.-J."/>
            <person name="Kim J.-S."/>
            <person name="Hong S.-B."/>
            <person name="Kwon S.-W."/>
        </authorList>
    </citation>
    <scope>NUCLEOTIDE SEQUENCE [LARGE SCALE GENOMIC DNA]</scope>
    <source>
        <strain evidence="22">26KH-42</strain>
    </source>
</reference>
<dbReference type="NCBIfam" id="TIGR01525">
    <property type="entry name" value="ATPase-IB_hvy"/>
    <property type="match status" value="1"/>
</dbReference>
<keyword evidence="4" id="KW-0813">Transport</keyword>
<evidence type="ECO:0000256" key="18">
    <source>
        <dbReference type="ARBA" id="ARBA00049289"/>
    </source>
</evidence>
<dbReference type="GO" id="GO:0055070">
    <property type="term" value="P:copper ion homeostasis"/>
    <property type="evidence" value="ECO:0007669"/>
    <property type="project" value="TreeGrafter"/>
</dbReference>
<feature type="transmembrane region" description="Helical" evidence="19">
    <location>
        <begin position="143"/>
        <end position="160"/>
    </location>
</feature>
<keyword evidence="10" id="KW-0187">Copper transport</keyword>
<dbReference type="SUPFAM" id="SSF56784">
    <property type="entry name" value="HAD-like"/>
    <property type="match status" value="1"/>
</dbReference>
<feature type="transmembrane region" description="Helical" evidence="19">
    <location>
        <begin position="79"/>
        <end position="97"/>
    </location>
</feature>
<keyword evidence="15" id="KW-0186">Copper</keyword>
<keyword evidence="5 19" id="KW-1003">Cell membrane</keyword>
<dbReference type="Proteomes" id="UP000292886">
    <property type="component" value="Chromosome"/>
</dbReference>
<dbReference type="AlphaFoldDB" id="A0A4P6YX76"/>
<dbReference type="GO" id="GO:0140581">
    <property type="term" value="F:P-type monovalent copper transporter activity"/>
    <property type="evidence" value="ECO:0007669"/>
    <property type="project" value="UniProtKB-EC"/>
</dbReference>
<dbReference type="SFLD" id="SFLDS00003">
    <property type="entry name" value="Haloacid_Dehalogenase"/>
    <property type="match status" value="1"/>
</dbReference>
<evidence type="ECO:0000256" key="12">
    <source>
        <dbReference type="ARBA" id="ARBA00022842"/>
    </source>
</evidence>
<dbReference type="PROSITE" id="PS00154">
    <property type="entry name" value="ATPASE_E1_E2"/>
    <property type="match status" value="1"/>
</dbReference>
<dbReference type="PRINTS" id="PR00119">
    <property type="entry name" value="CATATPASE"/>
</dbReference>
<dbReference type="PANTHER" id="PTHR43520:SF5">
    <property type="entry name" value="CATION-TRANSPORTING P-TYPE ATPASE-RELATED"/>
    <property type="match status" value="1"/>
</dbReference>
<dbReference type="GO" id="GO:0005886">
    <property type="term" value="C:plasma membrane"/>
    <property type="evidence" value="ECO:0007669"/>
    <property type="project" value="UniProtKB-SubCell"/>
</dbReference>
<evidence type="ECO:0000256" key="5">
    <source>
        <dbReference type="ARBA" id="ARBA00022475"/>
    </source>
</evidence>
<comment type="catalytic activity">
    <reaction evidence="18">
        <text>Cu(+)(in) + ATP + H2O = Cu(+)(out) + ADP + phosphate + H(+)</text>
        <dbReference type="Rhea" id="RHEA:25792"/>
        <dbReference type="ChEBI" id="CHEBI:15377"/>
        <dbReference type="ChEBI" id="CHEBI:15378"/>
        <dbReference type="ChEBI" id="CHEBI:30616"/>
        <dbReference type="ChEBI" id="CHEBI:43474"/>
        <dbReference type="ChEBI" id="CHEBI:49552"/>
        <dbReference type="ChEBI" id="CHEBI:456216"/>
        <dbReference type="EC" id="7.2.2.8"/>
    </reaction>
</comment>
<dbReference type="InterPro" id="IPR023214">
    <property type="entry name" value="HAD_sf"/>
</dbReference>
<evidence type="ECO:0000256" key="2">
    <source>
        <dbReference type="ARBA" id="ARBA00006024"/>
    </source>
</evidence>
<evidence type="ECO:0000256" key="9">
    <source>
        <dbReference type="ARBA" id="ARBA00022741"/>
    </source>
</evidence>
<dbReference type="Gene3D" id="2.70.150.10">
    <property type="entry name" value="Calcium-transporting ATPase, cytoplasmic transduction domain A"/>
    <property type="match status" value="1"/>
</dbReference>
<dbReference type="SUPFAM" id="SSF81653">
    <property type="entry name" value="Calcium ATPase, transduction domain A"/>
    <property type="match status" value="1"/>
</dbReference>
<feature type="transmembrane region" description="Helical" evidence="19">
    <location>
        <begin position="295"/>
        <end position="316"/>
    </location>
</feature>
<dbReference type="Pfam" id="PF00702">
    <property type="entry name" value="Hydrolase"/>
    <property type="match status" value="1"/>
</dbReference>
<keyword evidence="17 19" id="KW-0472">Membrane</keyword>
<feature type="transmembrane region" description="Helical" evidence="19">
    <location>
        <begin position="662"/>
        <end position="680"/>
    </location>
</feature>
<organism evidence="21 22">
    <name type="scientific">Periweissella cryptocerci</name>
    <dbReference type="NCBI Taxonomy" id="2506420"/>
    <lineage>
        <taxon>Bacteria</taxon>
        <taxon>Bacillati</taxon>
        <taxon>Bacillota</taxon>
        <taxon>Bacilli</taxon>
        <taxon>Lactobacillales</taxon>
        <taxon>Lactobacillaceae</taxon>
        <taxon>Periweissella</taxon>
    </lineage>
</organism>
<keyword evidence="11 19" id="KW-0067">ATP-binding</keyword>
<dbReference type="SFLD" id="SFLDF00027">
    <property type="entry name" value="p-type_atpase"/>
    <property type="match status" value="1"/>
</dbReference>
<keyword evidence="16" id="KW-0406">Ion transport</keyword>
<evidence type="ECO:0000256" key="1">
    <source>
        <dbReference type="ARBA" id="ARBA00004651"/>
    </source>
</evidence>
<dbReference type="GO" id="GO:0016887">
    <property type="term" value="F:ATP hydrolysis activity"/>
    <property type="evidence" value="ECO:0007669"/>
    <property type="project" value="InterPro"/>
</dbReference>
<sequence>MADMGGMNHEHMNMGDMDMAGMDMDHDMMNHGGHMMHMGNMKRKLIVSVILTIPLLLLSPMMGLNMPFTLHDIPAQQWIVLALGSVIFFYGGTPFFSGAKGELQARKPAMMMLITLGITVAYCYSVYATVMNAMAPHAMVMDFFWELATLVDIMLLGHLVEMNAVTRAGSAVSSLAQLIPKQAHMVHSDGSTMDMPVSQLHVGDHVLVKATESIPADGLVVSGQTTVDEAMLTGEATQVIKQTKNTVLGGSINGSGVIEVEITSIGTDSFIARVQKLVETAQSHQSKSETLANKVAGWLFYAATGIGIAAMLVWTLVNGFAYALPIAVTVFIIACPHALGLAVPLVTARFTAIAAQNGLLIQNREPLEQIDDIKYALMDKTGTLTEGNFKVRSVKSVTTEYSDADILAIMATLESGSTHPLAQGILNAAKAQHVALMASSELENIPGTGITGVLNNDRFAIVAVDYLTSHKIAYDQNYFNKLAAAGNSVSYLVTMDKVVGIVAQGDEIKATAVKFIRDLQAQNITPVMLTGDNEQTAKRVADVLGITEVQAHLKPADKAELVKEYQQKGHVMMIGDGVNDSPALAQADLGIAIGSGTDVAIDAADVVLIKSDPADVTSLIKLAKATNRKMKQNLWWGAGYNVIAIPLAAGILIPLGFRLDPMVGAILMSLSTVIVAINAMRLKL</sequence>
<evidence type="ECO:0000256" key="15">
    <source>
        <dbReference type="ARBA" id="ARBA00023008"/>
    </source>
</evidence>
<evidence type="ECO:0000256" key="6">
    <source>
        <dbReference type="ARBA" id="ARBA00022553"/>
    </source>
</evidence>
<proteinExistence type="inferred from homology"/>
<feature type="transmembrane region" description="Helical" evidence="19">
    <location>
        <begin position="109"/>
        <end position="131"/>
    </location>
</feature>
<keyword evidence="13" id="KW-1278">Translocase</keyword>
<keyword evidence="12" id="KW-0460">Magnesium</keyword>
<keyword evidence="22" id="KW-1185">Reference proteome</keyword>
<evidence type="ECO:0000313" key="22">
    <source>
        <dbReference type="Proteomes" id="UP000292886"/>
    </source>
</evidence>
<dbReference type="InterPro" id="IPR023298">
    <property type="entry name" value="ATPase_P-typ_TM_dom_sf"/>
</dbReference>
<dbReference type="InterPro" id="IPR027256">
    <property type="entry name" value="P-typ_ATPase_IB"/>
</dbReference>
<dbReference type="SFLD" id="SFLDG00002">
    <property type="entry name" value="C1.7:_P-type_atpase_like"/>
    <property type="match status" value="1"/>
</dbReference>
<keyword evidence="9 19" id="KW-0547">Nucleotide-binding</keyword>
<feature type="domain" description="P-type ATPase A" evidence="20">
    <location>
        <begin position="178"/>
        <end position="279"/>
    </location>
</feature>
<dbReference type="GO" id="GO:0005524">
    <property type="term" value="F:ATP binding"/>
    <property type="evidence" value="ECO:0007669"/>
    <property type="project" value="UniProtKB-UniRule"/>
</dbReference>
<evidence type="ECO:0000256" key="10">
    <source>
        <dbReference type="ARBA" id="ARBA00022796"/>
    </source>
</evidence>
<dbReference type="Pfam" id="PF00122">
    <property type="entry name" value="E1-E2_ATPase"/>
    <property type="match status" value="1"/>
</dbReference>
<evidence type="ECO:0000256" key="13">
    <source>
        <dbReference type="ARBA" id="ARBA00022967"/>
    </source>
</evidence>
<evidence type="ECO:0000256" key="16">
    <source>
        <dbReference type="ARBA" id="ARBA00023065"/>
    </source>
</evidence>
<feature type="transmembrane region" description="Helical" evidence="19">
    <location>
        <begin position="634"/>
        <end position="656"/>
    </location>
</feature>
<dbReference type="Gene3D" id="3.40.50.1000">
    <property type="entry name" value="HAD superfamily/HAD-like"/>
    <property type="match status" value="1"/>
</dbReference>
<evidence type="ECO:0000256" key="7">
    <source>
        <dbReference type="ARBA" id="ARBA00022692"/>
    </source>
</evidence>
<evidence type="ECO:0000256" key="8">
    <source>
        <dbReference type="ARBA" id="ARBA00022723"/>
    </source>
</evidence>
<evidence type="ECO:0000256" key="4">
    <source>
        <dbReference type="ARBA" id="ARBA00022448"/>
    </source>
</evidence>
<keyword evidence="7 19" id="KW-0812">Transmembrane</keyword>
<evidence type="ECO:0000256" key="11">
    <source>
        <dbReference type="ARBA" id="ARBA00022840"/>
    </source>
</evidence>
<dbReference type="EMBL" id="CP037940">
    <property type="protein sequence ID" value="QBO37431.1"/>
    <property type="molecule type" value="Genomic_DNA"/>
</dbReference>
<dbReference type="InterPro" id="IPR023299">
    <property type="entry name" value="ATPase_P-typ_cyto_dom_N"/>
</dbReference>
<keyword evidence="6" id="KW-0597">Phosphoprotein</keyword>
<dbReference type="GO" id="GO:0043682">
    <property type="term" value="F:P-type divalent copper transporter activity"/>
    <property type="evidence" value="ECO:0007669"/>
    <property type="project" value="TreeGrafter"/>
</dbReference>
<dbReference type="NCBIfam" id="TIGR01494">
    <property type="entry name" value="ATPase_P-type"/>
    <property type="match status" value="1"/>
</dbReference>
<feature type="transmembrane region" description="Helical" evidence="19">
    <location>
        <begin position="322"/>
        <end position="346"/>
    </location>
</feature>
<accession>A0A4P6YX76</accession>
<dbReference type="SUPFAM" id="SSF81665">
    <property type="entry name" value="Calcium ATPase, transmembrane domain M"/>
    <property type="match status" value="1"/>
</dbReference>
<dbReference type="EC" id="7.2.2.8" evidence="3"/>
<keyword evidence="8 19" id="KW-0479">Metal-binding</keyword>
<dbReference type="InterPro" id="IPR044492">
    <property type="entry name" value="P_typ_ATPase_HD_dom"/>
</dbReference>
<evidence type="ECO:0000313" key="21">
    <source>
        <dbReference type="EMBL" id="QBO37431.1"/>
    </source>
</evidence>
<evidence type="ECO:0000256" key="19">
    <source>
        <dbReference type="RuleBase" id="RU362081"/>
    </source>
</evidence>
<dbReference type="InterPro" id="IPR036412">
    <property type="entry name" value="HAD-like_sf"/>
</dbReference>
<dbReference type="OrthoDB" id="9813266at2"/>
<dbReference type="InterPro" id="IPR008250">
    <property type="entry name" value="ATPase_P-typ_transduc_dom_A_sf"/>
</dbReference>
<dbReference type="Gene3D" id="3.40.1110.10">
    <property type="entry name" value="Calcium-transporting ATPase, cytoplasmic domain N"/>
    <property type="match status" value="1"/>
</dbReference>
<dbReference type="InterPro" id="IPR059000">
    <property type="entry name" value="ATPase_P-type_domA"/>
</dbReference>
<evidence type="ECO:0000259" key="20">
    <source>
        <dbReference type="Pfam" id="PF00122"/>
    </source>
</evidence>
<name>A0A4P6YX76_9LACO</name>
<dbReference type="PRINTS" id="PR00943">
    <property type="entry name" value="CUATPASE"/>
</dbReference>
<protein>
    <recommendedName>
        <fullName evidence="3">P-type Cu(+) transporter</fullName>
        <ecNumber evidence="3">7.2.2.8</ecNumber>
    </recommendedName>
</protein>
<comment type="subcellular location">
    <subcellularLocation>
        <location evidence="1">Cell membrane</location>
        <topology evidence="1">Multi-pass membrane protein</topology>
    </subcellularLocation>
</comment>
<keyword evidence="14 19" id="KW-1133">Transmembrane helix</keyword>
<dbReference type="KEGG" id="wei:EQG49_02040"/>
<dbReference type="GO" id="GO:0005507">
    <property type="term" value="F:copper ion binding"/>
    <property type="evidence" value="ECO:0007669"/>
    <property type="project" value="TreeGrafter"/>
</dbReference>
<dbReference type="PANTHER" id="PTHR43520">
    <property type="entry name" value="ATP7, ISOFORM B"/>
    <property type="match status" value="1"/>
</dbReference>
<keyword evidence="21" id="KW-0378">Hydrolase</keyword>
<evidence type="ECO:0000256" key="17">
    <source>
        <dbReference type="ARBA" id="ARBA00023136"/>
    </source>
</evidence>
<dbReference type="NCBIfam" id="TIGR01511">
    <property type="entry name" value="ATPase-IB1_Cu"/>
    <property type="match status" value="1"/>
</dbReference>
<evidence type="ECO:0000256" key="14">
    <source>
        <dbReference type="ARBA" id="ARBA00022989"/>
    </source>
</evidence>